<dbReference type="RefSeq" id="WP_002932322.1">
    <property type="nucleotide sequence ID" value="NZ_JARQZE010000008.1"/>
</dbReference>
<evidence type="ECO:0000259" key="4">
    <source>
        <dbReference type="PROSITE" id="PS51352"/>
    </source>
</evidence>
<dbReference type="PANTHER" id="PTHR12151:SF25">
    <property type="entry name" value="LINALOOL DEHYDRATASE_ISOMERASE DOMAIN-CONTAINING PROTEIN"/>
    <property type="match status" value="1"/>
</dbReference>
<comment type="similarity">
    <text evidence="1">Belongs to the SCO1/2 family.</text>
</comment>
<sequence length="205" mass="22368">MSSALSSSTLFARLRALVLPALALGVLAACTPAEPVFRSTDITGADYGRNFRLTDHHGQERTLADFKGKAVTIFFGYTQCPDVCPTALVGMSEVMGLLGADSDRVQVVFVTVDPERDTPELLAEYVPVFDQRFLGMYGTPEQIAAIAKDFRVFYRKSGDLAGHYTIDHSAGTYVFGPDGRLRLYMRHGEEPQVVAADIKALLDGK</sequence>
<name>A0ABW3WDD4_9RHOO</name>
<dbReference type="SUPFAM" id="SSF52833">
    <property type="entry name" value="Thioredoxin-like"/>
    <property type="match status" value="1"/>
</dbReference>
<dbReference type="Proteomes" id="UP001597158">
    <property type="component" value="Unassembled WGS sequence"/>
</dbReference>
<dbReference type="InterPro" id="IPR036249">
    <property type="entry name" value="Thioredoxin-like_sf"/>
</dbReference>
<dbReference type="InterPro" id="IPR003782">
    <property type="entry name" value="SCO1/SenC"/>
</dbReference>
<reference evidence="6" key="1">
    <citation type="journal article" date="2019" name="Int. J. Syst. Evol. Microbiol.">
        <title>The Global Catalogue of Microorganisms (GCM) 10K type strain sequencing project: providing services to taxonomists for standard genome sequencing and annotation.</title>
        <authorList>
            <consortium name="The Broad Institute Genomics Platform"/>
            <consortium name="The Broad Institute Genome Sequencing Center for Infectious Disease"/>
            <person name="Wu L."/>
            <person name="Ma J."/>
        </authorList>
    </citation>
    <scope>NUCLEOTIDE SEQUENCE [LARGE SCALE GENOMIC DNA]</scope>
    <source>
        <strain evidence="6">CCUG 48884</strain>
    </source>
</reference>
<proteinExistence type="inferred from homology"/>
<dbReference type="CDD" id="cd02968">
    <property type="entry name" value="SCO"/>
    <property type="match status" value="1"/>
</dbReference>
<gene>
    <name evidence="5" type="ORF">ACFQ4M_07865</name>
</gene>
<feature type="chain" id="PRO_5046675878" evidence="3">
    <location>
        <begin position="24"/>
        <end position="205"/>
    </location>
</feature>
<dbReference type="Gene3D" id="3.40.30.10">
    <property type="entry name" value="Glutaredoxin"/>
    <property type="match status" value="1"/>
</dbReference>
<keyword evidence="6" id="KW-1185">Reference proteome</keyword>
<keyword evidence="2" id="KW-0186">Copper</keyword>
<accession>A0ABW3WDD4</accession>
<comment type="caution">
    <text evidence="5">The sequence shown here is derived from an EMBL/GenBank/DDBJ whole genome shotgun (WGS) entry which is preliminary data.</text>
</comment>
<evidence type="ECO:0000256" key="3">
    <source>
        <dbReference type="SAM" id="SignalP"/>
    </source>
</evidence>
<dbReference type="PANTHER" id="PTHR12151">
    <property type="entry name" value="ELECTRON TRANSPORT PROTIN SCO1/SENC FAMILY MEMBER"/>
    <property type="match status" value="1"/>
</dbReference>
<dbReference type="PROSITE" id="PS51352">
    <property type="entry name" value="THIOREDOXIN_2"/>
    <property type="match status" value="1"/>
</dbReference>
<dbReference type="Pfam" id="PF02630">
    <property type="entry name" value="SCO1-SenC"/>
    <property type="match status" value="1"/>
</dbReference>
<evidence type="ECO:0000256" key="1">
    <source>
        <dbReference type="ARBA" id="ARBA00010996"/>
    </source>
</evidence>
<feature type="signal peptide" evidence="3">
    <location>
        <begin position="1"/>
        <end position="23"/>
    </location>
</feature>
<evidence type="ECO:0000313" key="5">
    <source>
        <dbReference type="EMBL" id="MFD1263499.1"/>
    </source>
</evidence>
<evidence type="ECO:0000256" key="2">
    <source>
        <dbReference type="ARBA" id="ARBA00023008"/>
    </source>
</evidence>
<evidence type="ECO:0000313" key="6">
    <source>
        <dbReference type="Proteomes" id="UP001597158"/>
    </source>
</evidence>
<feature type="domain" description="Thioredoxin" evidence="4">
    <location>
        <begin position="42"/>
        <end position="203"/>
    </location>
</feature>
<dbReference type="EMBL" id="JBHTMC010000014">
    <property type="protein sequence ID" value="MFD1263499.1"/>
    <property type="molecule type" value="Genomic_DNA"/>
</dbReference>
<keyword evidence="3" id="KW-0732">Signal</keyword>
<protein>
    <submittedName>
        <fullName evidence="5">SCO family protein</fullName>
    </submittedName>
</protein>
<organism evidence="5 6">
    <name type="scientific">Thauera mechernichensis</name>
    <dbReference type="NCBI Taxonomy" id="82788"/>
    <lineage>
        <taxon>Bacteria</taxon>
        <taxon>Pseudomonadati</taxon>
        <taxon>Pseudomonadota</taxon>
        <taxon>Betaproteobacteria</taxon>
        <taxon>Rhodocyclales</taxon>
        <taxon>Zoogloeaceae</taxon>
        <taxon>Thauera</taxon>
    </lineage>
</organism>
<dbReference type="InterPro" id="IPR013766">
    <property type="entry name" value="Thioredoxin_domain"/>
</dbReference>